<feature type="chain" id="PRO_5027754077" evidence="8">
    <location>
        <begin position="26"/>
        <end position="418"/>
    </location>
</feature>
<dbReference type="PANTHER" id="PTHR35093:SF8">
    <property type="entry name" value="OUTER MEMBRANE PROTEIN NMB0088-RELATED"/>
    <property type="match status" value="1"/>
</dbReference>
<evidence type="ECO:0000313" key="9">
    <source>
        <dbReference type="EMBL" id="CAA6828423.1"/>
    </source>
</evidence>
<dbReference type="Gene3D" id="2.40.160.60">
    <property type="entry name" value="Outer membrane protein transport protein (OMPP1/FadL/TodX)"/>
    <property type="match status" value="1"/>
</dbReference>
<evidence type="ECO:0000256" key="7">
    <source>
        <dbReference type="ARBA" id="ARBA00023237"/>
    </source>
</evidence>
<reference evidence="9" key="1">
    <citation type="submission" date="2020-01" db="EMBL/GenBank/DDBJ databases">
        <authorList>
            <person name="Meier V. D."/>
            <person name="Meier V D."/>
        </authorList>
    </citation>
    <scope>NUCLEOTIDE SEQUENCE</scope>
    <source>
        <strain evidence="9">HLG_WM_MAG_07</strain>
    </source>
</reference>
<comment type="subcellular location">
    <subcellularLocation>
        <location evidence="1">Cell outer membrane</location>
        <topology evidence="1">Multi-pass membrane protein</topology>
    </subcellularLocation>
</comment>
<evidence type="ECO:0000256" key="5">
    <source>
        <dbReference type="ARBA" id="ARBA00022729"/>
    </source>
</evidence>
<dbReference type="SUPFAM" id="SSF56935">
    <property type="entry name" value="Porins"/>
    <property type="match status" value="1"/>
</dbReference>
<dbReference type="GO" id="GO:0015483">
    <property type="term" value="F:long-chain fatty acid transporting porin activity"/>
    <property type="evidence" value="ECO:0007669"/>
    <property type="project" value="TreeGrafter"/>
</dbReference>
<accession>A0A6S6UL54</accession>
<evidence type="ECO:0000256" key="1">
    <source>
        <dbReference type="ARBA" id="ARBA00004571"/>
    </source>
</evidence>
<keyword evidence="3" id="KW-1134">Transmembrane beta strand</keyword>
<dbReference type="GO" id="GO:0009279">
    <property type="term" value="C:cell outer membrane"/>
    <property type="evidence" value="ECO:0007669"/>
    <property type="project" value="UniProtKB-SubCell"/>
</dbReference>
<evidence type="ECO:0000256" key="3">
    <source>
        <dbReference type="ARBA" id="ARBA00022452"/>
    </source>
</evidence>
<evidence type="ECO:0000256" key="8">
    <source>
        <dbReference type="SAM" id="SignalP"/>
    </source>
</evidence>
<dbReference type="InterPro" id="IPR005017">
    <property type="entry name" value="OMPP1/FadL/TodX"/>
</dbReference>
<evidence type="ECO:0000256" key="6">
    <source>
        <dbReference type="ARBA" id="ARBA00023136"/>
    </source>
</evidence>
<keyword evidence="7" id="KW-0998">Cell outer membrane</keyword>
<name>A0A6S6UL54_9GAMM</name>
<keyword evidence="5 8" id="KW-0732">Signal</keyword>
<dbReference type="EMBL" id="CACVAY010000148">
    <property type="protein sequence ID" value="CAA6828423.1"/>
    <property type="molecule type" value="Genomic_DNA"/>
</dbReference>
<gene>
    <name evidence="9" type="ORF">HELGO_WM9228</name>
</gene>
<keyword evidence="6" id="KW-0472">Membrane</keyword>
<dbReference type="Pfam" id="PF03349">
    <property type="entry name" value="Toluene_X"/>
    <property type="match status" value="1"/>
</dbReference>
<evidence type="ECO:0000256" key="4">
    <source>
        <dbReference type="ARBA" id="ARBA00022692"/>
    </source>
</evidence>
<dbReference type="AlphaFoldDB" id="A0A6S6UL54"/>
<keyword evidence="4" id="KW-0812">Transmembrane</keyword>
<feature type="signal peptide" evidence="8">
    <location>
        <begin position="1"/>
        <end position="25"/>
    </location>
</feature>
<comment type="similarity">
    <text evidence="2">Belongs to the OmpP1/FadL family.</text>
</comment>
<protein>
    <submittedName>
        <fullName evidence="9">Putative facilitator of salicylate uptake</fullName>
    </submittedName>
</protein>
<organism evidence="9">
    <name type="scientific">uncultured Thiotrichaceae bacterium</name>
    <dbReference type="NCBI Taxonomy" id="298394"/>
    <lineage>
        <taxon>Bacteria</taxon>
        <taxon>Pseudomonadati</taxon>
        <taxon>Pseudomonadota</taxon>
        <taxon>Gammaproteobacteria</taxon>
        <taxon>Thiotrichales</taxon>
        <taxon>Thiotrichaceae</taxon>
        <taxon>environmental samples</taxon>
    </lineage>
</organism>
<evidence type="ECO:0000256" key="2">
    <source>
        <dbReference type="ARBA" id="ARBA00008163"/>
    </source>
</evidence>
<dbReference type="PANTHER" id="PTHR35093">
    <property type="entry name" value="OUTER MEMBRANE PROTEIN NMB0088-RELATED"/>
    <property type="match status" value="1"/>
</dbReference>
<sequence length="418" mass="43819">MKQLSLSVSVALVCAGICTPQISQATNGYASHGFGTVQKAMGGAAVAGSDNAMNIATNPAAMSFGSNNWTAGLDIFKPDRETSGSPRGTFDGNGDEIFPIPEFGYQRHLNDKYAVGIAVYGNGGMNATYDVPIYSLAGTNTGIDFAQLFVAPSVSMKMNEKHSIGASLNLVYQRIEITGVDGFATASSNPGSLSDRGYDTSTGAGVTVGWQGKLSPRLAAGLAYRSKTAMSEFDDYSGLLAEQGDFDIPSMITAGVSLKATPETTLALDVARINYTDVKSISNPNNTAGIPTGGALLGQDGGAGFGWEDQNIVKLGVKHKLNEKMTLLAGYNHGKAPIPESETAFNVLAPATVEDHLTLGMDWRVSNDSNVTVQYMHAFENEIKGDGSPGSLFEGGAATADLKMKQDSIGIAYTKNFK</sequence>
<proteinExistence type="inferred from homology"/>